<dbReference type="Proteomes" id="UP000278149">
    <property type="component" value="Unassembled WGS sequence"/>
</dbReference>
<gene>
    <name evidence="2" type="ORF">D9Q81_08115</name>
</gene>
<evidence type="ECO:0000256" key="1">
    <source>
        <dbReference type="SAM" id="MobiDB-lite"/>
    </source>
</evidence>
<organism evidence="2 3">
    <name type="scientific">Candidatus Korarchaeum cryptofilum</name>
    <dbReference type="NCBI Taxonomy" id="498846"/>
    <lineage>
        <taxon>Archaea</taxon>
        <taxon>Thermoproteota</taxon>
        <taxon>Candidatus Korarchaeia</taxon>
        <taxon>Candidatus Korarchaeales</taxon>
        <taxon>Candidatus Korarchaeaceae</taxon>
        <taxon>Candidatus Korarchaeum</taxon>
    </lineage>
</organism>
<evidence type="ECO:0000313" key="2">
    <source>
        <dbReference type="EMBL" id="RSN67746.1"/>
    </source>
</evidence>
<dbReference type="AlphaFoldDB" id="A0A429G1S3"/>
<feature type="region of interest" description="Disordered" evidence="1">
    <location>
        <begin position="58"/>
        <end position="83"/>
    </location>
</feature>
<protein>
    <submittedName>
        <fullName evidence="2">Uncharacterized protein</fullName>
    </submittedName>
</protein>
<name>A0A429G1S3_9CREN</name>
<sequence>MNPPQAEIIKMGAQKTQSFSSGIDGQSLNINPLKSMARMFRAREGGETPLAHALTRGMGWGSCEPPEPADEGTGVKPALNAGSSRLHSWSSSPFKSLISLIDSPNLRLTRTSAIELDHTSYKISSTLKYKLGGRFLFSKNDNN</sequence>
<reference evidence="2 3" key="1">
    <citation type="submission" date="2018-10" db="EMBL/GenBank/DDBJ databases">
        <title>Co-occurring genomic capacity for anaerobic methane metabolism and dissimilatory sulfite reduction discovered in the Korarchaeota.</title>
        <authorList>
            <person name="Mckay L.J."/>
            <person name="Dlakic M."/>
            <person name="Fields M.W."/>
            <person name="Delmont T.O."/>
            <person name="Eren A.M."/>
            <person name="Jay Z.J."/>
            <person name="Klingelsmith K.B."/>
            <person name="Rusch D.B."/>
            <person name="Inskeep W.P."/>
        </authorList>
    </citation>
    <scope>NUCLEOTIDE SEQUENCE [LARGE SCALE GENOMIC DNA]</scope>
    <source>
        <strain evidence="2 3">WS</strain>
    </source>
</reference>
<accession>A0A429G1S3</accession>
<comment type="caution">
    <text evidence="2">The sequence shown here is derived from an EMBL/GenBank/DDBJ whole genome shotgun (WGS) entry which is preliminary data.</text>
</comment>
<proteinExistence type="predicted"/>
<evidence type="ECO:0000313" key="3">
    <source>
        <dbReference type="Proteomes" id="UP000278149"/>
    </source>
</evidence>
<dbReference type="EMBL" id="RCOR01000042">
    <property type="protein sequence ID" value="RSN67746.1"/>
    <property type="molecule type" value="Genomic_DNA"/>
</dbReference>